<name>A0A4P6ZUE9_9BACL</name>
<evidence type="ECO:0000313" key="5">
    <source>
        <dbReference type="Proteomes" id="UP000294292"/>
    </source>
</evidence>
<keyword evidence="1" id="KW-1133">Transmembrane helix</keyword>
<dbReference type="Proteomes" id="UP000294292">
    <property type="component" value="Chromosome"/>
</dbReference>
<feature type="domain" description="EAL" evidence="2">
    <location>
        <begin position="464"/>
        <end position="719"/>
    </location>
</feature>
<dbReference type="RefSeq" id="WP_134208509.1">
    <property type="nucleotide sequence ID" value="NZ_CP038015.1"/>
</dbReference>
<proteinExistence type="predicted"/>
<dbReference type="InterPro" id="IPR043128">
    <property type="entry name" value="Rev_trsase/Diguanyl_cyclase"/>
</dbReference>
<evidence type="ECO:0000256" key="1">
    <source>
        <dbReference type="SAM" id="Phobius"/>
    </source>
</evidence>
<keyword evidence="5" id="KW-1185">Reference proteome</keyword>
<dbReference type="SMART" id="SM00267">
    <property type="entry name" value="GGDEF"/>
    <property type="match status" value="1"/>
</dbReference>
<dbReference type="Pfam" id="PF00990">
    <property type="entry name" value="GGDEF"/>
    <property type="match status" value="1"/>
</dbReference>
<feature type="transmembrane region" description="Helical" evidence="1">
    <location>
        <begin position="263"/>
        <end position="285"/>
    </location>
</feature>
<dbReference type="PROSITE" id="PS50887">
    <property type="entry name" value="GGDEF"/>
    <property type="match status" value="1"/>
</dbReference>
<feature type="domain" description="GGDEF" evidence="3">
    <location>
        <begin position="324"/>
        <end position="455"/>
    </location>
</feature>
<dbReference type="GO" id="GO:0071111">
    <property type="term" value="F:cyclic-guanylate-specific phosphodiesterase activity"/>
    <property type="evidence" value="ECO:0007669"/>
    <property type="project" value="InterPro"/>
</dbReference>
<dbReference type="InterPro" id="IPR035919">
    <property type="entry name" value="EAL_sf"/>
</dbReference>
<dbReference type="PANTHER" id="PTHR33121">
    <property type="entry name" value="CYCLIC DI-GMP PHOSPHODIESTERASE PDEF"/>
    <property type="match status" value="1"/>
</dbReference>
<dbReference type="SUPFAM" id="SSF141868">
    <property type="entry name" value="EAL domain-like"/>
    <property type="match status" value="1"/>
</dbReference>
<dbReference type="PANTHER" id="PTHR33121:SF70">
    <property type="entry name" value="SIGNALING PROTEIN YKOW"/>
    <property type="match status" value="1"/>
</dbReference>
<dbReference type="CDD" id="cd01948">
    <property type="entry name" value="EAL"/>
    <property type="match status" value="1"/>
</dbReference>
<evidence type="ECO:0000259" key="3">
    <source>
        <dbReference type="PROSITE" id="PS50887"/>
    </source>
</evidence>
<protein>
    <submittedName>
        <fullName evidence="4">EAL domain-containing protein</fullName>
    </submittedName>
</protein>
<dbReference type="SMART" id="SM00052">
    <property type="entry name" value="EAL"/>
    <property type="match status" value="1"/>
</dbReference>
<feature type="transmembrane region" description="Helical" evidence="1">
    <location>
        <begin position="9"/>
        <end position="29"/>
    </location>
</feature>
<evidence type="ECO:0000313" key="4">
    <source>
        <dbReference type="EMBL" id="QBP39992.1"/>
    </source>
</evidence>
<sequence>MSKRQLQTYILLSIVLMTVVAITIINYQYTKKYVLETVEKETKELLNNFTDETNKFSNERVVELKLIADYLLLLDGEDEDVIKFLNKQSENMPFFTSLGFINPQGKILAGDGSAFPVNQPESFARALQGEIVFSDLFPLYQDSNQIVTAIRVPVGQNEEIIGVISGVVNMGNILGAIAKKSSLPGTLYLYKEDQLVFSTTDETLEEKVPNAKQLVNEMQVKENGSKMVNHKTGHYVMYQRAGEDWTVLVDSFSNDLESHISSIFWRNILIVVLTFLILCGVSIYIRRNDVREDKMLKRDLLTNLPNRVLFEEKLTKDLDPTSFKNFSLLFINLDRFKDINERIGYQLGDRVLFELSNKIQAFANRNELYRVGGDEFVIIVPSNSEEELESLTARLIKLMEEPVEVSSFESIWITLSLGIRKSVLGDWPDLMMQDATFAVQEAKKQGGNRAVFFSQELANQNERARLIANNLVQALYNNEYYMVYQPVYDLSNQKITSYEALIRWESPLIGSISPVEFIPLLEDSDLIVPVGRWILRQVALQVKLWELEGYNGFQVAINISVKQMMHREFLNDVKSIIQEAKISPRRLIFEITETVAVQNSELATQILSDLNHLGVKTALDDFGTGYSSLSILKLLPIQQVKVDRMFIMEMEQEDNKSLVILQGIIDIAKNLGMSTVMEGVETSEQLELLKNMGAQKIQGYLISRPIVAELAIELQKNTWKY</sequence>
<keyword evidence="1" id="KW-0472">Membrane</keyword>
<evidence type="ECO:0000259" key="2">
    <source>
        <dbReference type="PROSITE" id="PS50883"/>
    </source>
</evidence>
<dbReference type="Gene3D" id="3.30.70.270">
    <property type="match status" value="1"/>
</dbReference>
<keyword evidence="1" id="KW-0812">Transmembrane</keyword>
<dbReference type="Gene3D" id="3.20.20.450">
    <property type="entry name" value="EAL domain"/>
    <property type="match status" value="1"/>
</dbReference>
<accession>A0A4P6ZUE9</accession>
<gene>
    <name evidence="4" type="ORF">E2636_01920</name>
</gene>
<dbReference type="AlphaFoldDB" id="A0A4P6ZUE9"/>
<dbReference type="Gene3D" id="3.30.450.20">
    <property type="entry name" value="PAS domain"/>
    <property type="match status" value="1"/>
</dbReference>
<reference evidence="4 5" key="1">
    <citation type="submission" date="2019-03" db="EMBL/GenBank/DDBJ databases">
        <title>Complete genome sequence of Paenisporosarcina antarctica CGMCC 1.6503T.</title>
        <authorList>
            <person name="Rong J.-C."/>
            <person name="Chi N.-Y."/>
            <person name="Zhang Q.-F."/>
        </authorList>
    </citation>
    <scope>NUCLEOTIDE SEQUENCE [LARGE SCALE GENOMIC DNA]</scope>
    <source>
        <strain evidence="4 5">CGMCC 1.6503</strain>
    </source>
</reference>
<dbReference type="InterPro" id="IPR050706">
    <property type="entry name" value="Cyclic-di-GMP_PDE-like"/>
</dbReference>
<dbReference type="SUPFAM" id="SSF55073">
    <property type="entry name" value="Nucleotide cyclase"/>
    <property type="match status" value="1"/>
</dbReference>
<dbReference type="KEGG" id="panc:E2636_01920"/>
<dbReference type="OrthoDB" id="9762141at2"/>
<dbReference type="InterPro" id="IPR001633">
    <property type="entry name" value="EAL_dom"/>
</dbReference>
<dbReference type="PROSITE" id="PS50883">
    <property type="entry name" value="EAL"/>
    <property type="match status" value="1"/>
</dbReference>
<dbReference type="Pfam" id="PF00563">
    <property type="entry name" value="EAL"/>
    <property type="match status" value="1"/>
</dbReference>
<dbReference type="InterPro" id="IPR029787">
    <property type="entry name" value="Nucleotide_cyclase"/>
</dbReference>
<dbReference type="InterPro" id="IPR000160">
    <property type="entry name" value="GGDEF_dom"/>
</dbReference>
<dbReference type="NCBIfam" id="TIGR00254">
    <property type="entry name" value="GGDEF"/>
    <property type="match status" value="1"/>
</dbReference>
<dbReference type="EMBL" id="CP038015">
    <property type="protein sequence ID" value="QBP39992.1"/>
    <property type="molecule type" value="Genomic_DNA"/>
</dbReference>
<dbReference type="CDD" id="cd01949">
    <property type="entry name" value="GGDEF"/>
    <property type="match status" value="1"/>
</dbReference>
<organism evidence="4 5">
    <name type="scientific">Paenisporosarcina antarctica</name>
    <dbReference type="NCBI Taxonomy" id="417367"/>
    <lineage>
        <taxon>Bacteria</taxon>
        <taxon>Bacillati</taxon>
        <taxon>Bacillota</taxon>
        <taxon>Bacilli</taxon>
        <taxon>Bacillales</taxon>
        <taxon>Caryophanaceae</taxon>
        <taxon>Paenisporosarcina</taxon>
    </lineage>
</organism>